<organism evidence="5 6">
    <name type="scientific">Marinitenerispora sediminis</name>
    <dbReference type="NCBI Taxonomy" id="1931232"/>
    <lineage>
        <taxon>Bacteria</taxon>
        <taxon>Bacillati</taxon>
        <taxon>Actinomycetota</taxon>
        <taxon>Actinomycetes</taxon>
        <taxon>Streptosporangiales</taxon>
        <taxon>Nocardiopsidaceae</taxon>
        <taxon>Marinitenerispora</taxon>
    </lineage>
</organism>
<feature type="region of interest" description="Disordered" evidence="4">
    <location>
        <begin position="1"/>
        <end position="29"/>
    </location>
</feature>
<dbReference type="SUPFAM" id="SSF48403">
    <property type="entry name" value="Ankyrin repeat"/>
    <property type="match status" value="1"/>
</dbReference>
<sequence length="196" mass="20885">MLLSDRASTIPTNSSKWASCAPRARHGRRVGAVRPGHLERSRRAVTTVTARCPPRVGRVSNAEGSADPTNDPEVIELATRLFGFARRGETAALDAYLAAGVPADLTNDRGDTLVMLAAYHGHAGTVRRLCERGADVDRLNDRGQSPLAGAVFKGEDEVVRVLAEHGADPHAGQPSAVEAARMFAKPHYLELFGAGE</sequence>
<reference evidence="5 6" key="1">
    <citation type="submission" date="2018-04" db="EMBL/GenBank/DDBJ databases">
        <title>Novel actinobacteria from marine sediment.</title>
        <authorList>
            <person name="Ng Z.Y."/>
            <person name="Tan G.Y.A."/>
        </authorList>
    </citation>
    <scope>NUCLEOTIDE SEQUENCE [LARGE SCALE GENOMIC DNA]</scope>
    <source>
        <strain evidence="5 6">TPS81</strain>
    </source>
</reference>
<comment type="caution">
    <text evidence="5">The sequence shown here is derived from an EMBL/GenBank/DDBJ whole genome shotgun (WGS) entry which is preliminary data.</text>
</comment>
<dbReference type="EMBL" id="QEIN01000009">
    <property type="protein sequence ID" value="RCV62137.1"/>
    <property type="molecule type" value="Genomic_DNA"/>
</dbReference>
<feature type="repeat" description="ANK" evidence="3">
    <location>
        <begin position="142"/>
        <end position="174"/>
    </location>
</feature>
<accession>A0A368TAT2</accession>
<feature type="compositionally biased region" description="Polar residues" evidence="4">
    <location>
        <begin position="1"/>
        <end position="17"/>
    </location>
</feature>
<dbReference type="PANTHER" id="PTHR24171">
    <property type="entry name" value="ANKYRIN REPEAT DOMAIN-CONTAINING PROTEIN 39-RELATED"/>
    <property type="match status" value="1"/>
</dbReference>
<evidence type="ECO:0000256" key="1">
    <source>
        <dbReference type="ARBA" id="ARBA00022737"/>
    </source>
</evidence>
<evidence type="ECO:0000313" key="6">
    <source>
        <dbReference type="Proteomes" id="UP000253318"/>
    </source>
</evidence>
<dbReference type="Proteomes" id="UP000253318">
    <property type="component" value="Unassembled WGS sequence"/>
</dbReference>
<dbReference type="AlphaFoldDB" id="A0A368TAT2"/>
<feature type="repeat" description="ANK" evidence="3">
    <location>
        <begin position="109"/>
        <end position="141"/>
    </location>
</feature>
<keyword evidence="2 3" id="KW-0040">ANK repeat</keyword>
<dbReference type="PROSITE" id="PS50297">
    <property type="entry name" value="ANK_REP_REGION"/>
    <property type="match status" value="2"/>
</dbReference>
<dbReference type="Gene3D" id="1.25.40.20">
    <property type="entry name" value="Ankyrin repeat-containing domain"/>
    <property type="match status" value="1"/>
</dbReference>
<evidence type="ECO:0000256" key="3">
    <source>
        <dbReference type="PROSITE-ProRule" id="PRU00023"/>
    </source>
</evidence>
<proteinExistence type="predicted"/>
<dbReference type="PANTHER" id="PTHR24171:SF10">
    <property type="entry name" value="ANKYRIN REPEAT DOMAIN-CONTAINING PROTEIN 29-LIKE"/>
    <property type="match status" value="1"/>
</dbReference>
<protein>
    <submittedName>
        <fullName evidence="5">Uncharacterized protein</fullName>
    </submittedName>
</protein>
<dbReference type="OrthoDB" id="306540at2"/>
<keyword evidence="1" id="KW-0677">Repeat</keyword>
<keyword evidence="6" id="KW-1185">Reference proteome</keyword>
<evidence type="ECO:0000256" key="4">
    <source>
        <dbReference type="SAM" id="MobiDB-lite"/>
    </source>
</evidence>
<dbReference type="SMART" id="SM00248">
    <property type="entry name" value="ANK"/>
    <property type="match status" value="2"/>
</dbReference>
<dbReference type="InterPro" id="IPR002110">
    <property type="entry name" value="Ankyrin_rpt"/>
</dbReference>
<gene>
    <name evidence="5" type="ORF">DEF24_02010</name>
</gene>
<dbReference type="InterPro" id="IPR036770">
    <property type="entry name" value="Ankyrin_rpt-contain_sf"/>
</dbReference>
<name>A0A368TAT2_9ACTN</name>
<evidence type="ECO:0000313" key="5">
    <source>
        <dbReference type="EMBL" id="RCV62137.1"/>
    </source>
</evidence>
<dbReference type="PROSITE" id="PS50088">
    <property type="entry name" value="ANK_REPEAT"/>
    <property type="match status" value="2"/>
</dbReference>
<dbReference type="Pfam" id="PF12796">
    <property type="entry name" value="Ank_2"/>
    <property type="match status" value="1"/>
</dbReference>
<evidence type="ECO:0000256" key="2">
    <source>
        <dbReference type="ARBA" id="ARBA00023043"/>
    </source>
</evidence>